<keyword evidence="4 7" id="KW-0732">Signal</keyword>
<feature type="region of interest" description="Disordered" evidence="6">
    <location>
        <begin position="219"/>
        <end position="244"/>
    </location>
</feature>
<gene>
    <name evidence="8" type="ORF">RN001_006527</name>
</gene>
<organism evidence="8 9">
    <name type="scientific">Aquatica leii</name>
    <dbReference type="NCBI Taxonomy" id="1421715"/>
    <lineage>
        <taxon>Eukaryota</taxon>
        <taxon>Metazoa</taxon>
        <taxon>Ecdysozoa</taxon>
        <taxon>Arthropoda</taxon>
        <taxon>Hexapoda</taxon>
        <taxon>Insecta</taxon>
        <taxon>Pterygota</taxon>
        <taxon>Neoptera</taxon>
        <taxon>Endopterygota</taxon>
        <taxon>Coleoptera</taxon>
        <taxon>Polyphaga</taxon>
        <taxon>Elateriformia</taxon>
        <taxon>Elateroidea</taxon>
        <taxon>Lampyridae</taxon>
        <taxon>Luciolinae</taxon>
        <taxon>Aquatica</taxon>
    </lineage>
</organism>
<evidence type="ECO:0008006" key="10">
    <source>
        <dbReference type="Google" id="ProtNLM"/>
    </source>
</evidence>
<feature type="compositionally biased region" description="Basic and acidic residues" evidence="6">
    <location>
        <begin position="225"/>
        <end position="244"/>
    </location>
</feature>
<evidence type="ECO:0000256" key="4">
    <source>
        <dbReference type="ARBA" id="ARBA00022729"/>
    </source>
</evidence>
<dbReference type="EMBL" id="JARPUR010000002">
    <property type="protein sequence ID" value="KAK4883208.1"/>
    <property type="molecule type" value="Genomic_DNA"/>
</dbReference>
<dbReference type="GO" id="GO:0005576">
    <property type="term" value="C:extracellular region"/>
    <property type="evidence" value="ECO:0007669"/>
    <property type="project" value="UniProtKB-SubCell"/>
</dbReference>
<comment type="caution">
    <text evidence="8">The sequence shown here is derived from an EMBL/GenBank/DDBJ whole genome shotgun (WGS) entry which is preliminary data.</text>
</comment>
<evidence type="ECO:0000256" key="5">
    <source>
        <dbReference type="ARBA" id="ARBA00023180"/>
    </source>
</evidence>
<dbReference type="InterPro" id="IPR004911">
    <property type="entry name" value="Interferon-induced_GILT"/>
</dbReference>
<sequence>MNSLLLLVALILSSSFQDTHRKLKVSIYYEALCDDSKKFLLDQFYPAYSRIGSNLLVDLVPYGKATHELINGEWEFQCQHGLSECVGNRYQACGLALNKCQDKQIEYINCLMGSVNASSQNTLEKCASKLDVPAVDIMKCSQSRRGDQLLAKYGDQTHKVQPMITFVPTIIFNDSFDSDIQESSLKNFLETACDVLQNKPDGCQKKNFLNTPDETEIDDFLGSVKNDDKGELDHVSEDKERRSN</sequence>
<name>A0AAN7PE68_9COLE</name>
<reference evidence="9" key="1">
    <citation type="submission" date="2023-01" db="EMBL/GenBank/DDBJ databases">
        <title>Key to firefly adult light organ development and bioluminescence: homeobox transcription factors regulate luciferase expression and transportation to peroxisome.</title>
        <authorList>
            <person name="Fu X."/>
        </authorList>
    </citation>
    <scope>NUCLEOTIDE SEQUENCE [LARGE SCALE GENOMIC DNA]</scope>
</reference>
<comment type="subcellular location">
    <subcellularLocation>
        <location evidence="1">Secreted</location>
    </subcellularLocation>
</comment>
<comment type="similarity">
    <text evidence="2">Belongs to the GILT family.</text>
</comment>
<feature type="chain" id="PRO_5043021851" description="GILT-like protein 1" evidence="7">
    <location>
        <begin position="22"/>
        <end position="244"/>
    </location>
</feature>
<dbReference type="PANTHER" id="PTHR13234:SF8">
    <property type="entry name" value="GAMMA-INTERFERON-INDUCIBLE LYSOSOMAL THIOL REDUCTASE"/>
    <property type="match status" value="1"/>
</dbReference>
<dbReference type="Pfam" id="PF03227">
    <property type="entry name" value="GILT"/>
    <property type="match status" value="1"/>
</dbReference>
<accession>A0AAN7PE68</accession>
<keyword evidence="5" id="KW-0325">Glycoprotein</keyword>
<evidence type="ECO:0000256" key="6">
    <source>
        <dbReference type="SAM" id="MobiDB-lite"/>
    </source>
</evidence>
<dbReference type="Gene3D" id="3.40.30.10">
    <property type="entry name" value="Glutaredoxin"/>
    <property type="match status" value="1"/>
</dbReference>
<evidence type="ECO:0000256" key="7">
    <source>
        <dbReference type="SAM" id="SignalP"/>
    </source>
</evidence>
<evidence type="ECO:0000256" key="2">
    <source>
        <dbReference type="ARBA" id="ARBA00005679"/>
    </source>
</evidence>
<protein>
    <recommendedName>
        <fullName evidence="10">GILT-like protein 1</fullName>
    </recommendedName>
</protein>
<evidence type="ECO:0000256" key="1">
    <source>
        <dbReference type="ARBA" id="ARBA00004613"/>
    </source>
</evidence>
<proteinExistence type="inferred from homology"/>
<feature type="signal peptide" evidence="7">
    <location>
        <begin position="1"/>
        <end position="21"/>
    </location>
</feature>
<keyword evidence="9" id="KW-1185">Reference proteome</keyword>
<evidence type="ECO:0000313" key="8">
    <source>
        <dbReference type="EMBL" id="KAK4883208.1"/>
    </source>
</evidence>
<dbReference type="PANTHER" id="PTHR13234">
    <property type="entry name" value="GAMMA-INTERFERON INDUCIBLE LYSOSOMAL THIOL REDUCTASE GILT"/>
    <property type="match status" value="1"/>
</dbReference>
<evidence type="ECO:0000256" key="3">
    <source>
        <dbReference type="ARBA" id="ARBA00022525"/>
    </source>
</evidence>
<dbReference type="AlphaFoldDB" id="A0AAN7PE68"/>
<dbReference type="GO" id="GO:0016671">
    <property type="term" value="F:oxidoreductase activity, acting on a sulfur group of donors, disulfide as acceptor"/>
    <property type="evidence" value="ECO:0007669"/>
    <property type="project" value="InterPro"/>
</dbReference>
<dbReference type="Proteomes" id="UP001353858">
    <property type="component" value="Unassembled WGS sequence"/>
</dbReference>
<evidence type="ECO:0000313" key="9">
    <source>
        <dbReference type="Proteomes" id="UP001353858"/>
    </source>
</evidence>
<keyword evidence="3" id="KW-0964">Secreted</keyword>